<protein>
    <submittedName>
        <fullName evidence="2">HK97 family phage portal protein</fullName>
    </submittedName>
</protein>
<comment type="caution">
    <text evidence="2">The sequence shown here is derived from an EMBL/GenBank/DDBJ whole genome shotgun (WGS) entry which is preliminary data.</text>
</comment>
<keyword evidence="3" id="KW-1185">Reference proteome</keyword>
<dbReference type="InterPro" id="IPR006427">
    <property type="entry name" value="Portal_HK97"/>
</dbReference>
<sequence>MALSGAKALIRKAFGFPEARDAFGLVVLNKSGMAVTPENAINVPAVSCAISKISETVGDLPAKLFARDDRRAAKQHPIYKLIHDEANEFTSAAQLRATLTRDALLHGKGFAHVVRSFDGRPLELQRIDPSIVRCDFDDDGTPFYVVNAGRQNIRLEYTDVLHIQPPGGISPIDAGREAIGLAMAFEAHIARLFANGARPSGIITATKSLDAEAKKKLSAGWFSTHSGSNSGGTAILDEGMQYQQIAMTLTDAQFAENRLEQIREIARVFNVPPTMLFELTRGTWSNTEEMARQFYQITLKPWLTAWTWAYARVLLTPEERARYYIEFVTDDLLTTDFSKKATALGQYRSMGAMTANEVRALLNLQPHPEGDSLSNPHITTPTDQPADPAQDEPV</sequence>
<evidence type="ECO:0000256" key="1">
    <source>
        <dbReference type="SAM" id="MobiDB-lite"/>
    </source>
</evidence>
<accession>A0A7W6JB44</accession>
<dbReference type="NCBIfam" id="TIGR01537">
    <property type="entry name" value="portal_HK97"/>
    <property type="match status" value="1"/>
</dbReference>
<dbReference type="Pfam" id="PF04860">
    <property type="entry name" value="Phage_portal"/>
    <property type="match status" value="1"/>
</dbReference>
<dbReference type="Gene3D" id="3.30.1120.70">
    <property type="match status" value="1"/>
</dbReference>
<dbReference type="Proteomes" id="UP000528286">
    <property type="component" value="Unassembled WGS sequence"/>
</dbReference>
<proteinExistence type="predicted"/>
<feature type="compositionally biased region" description="Polar residues" evidence="1">
    <location>
        <begin position="372"/>
        <end position="383"/>
    </location>
</feature>
<evidence type="ECO:0000313" key="2">
    <source>
        <dbReference type="EMBL" id="MBB4067176.1"/>
    </source>
</evidence>
<name>A0A7W6JB44_9HYPH</name>
<organism evidence="2 3">
    <name type="scientific">Gellertiella hungarica</name>
    <dbReference type="NCBI Taxonomy" id="1572859"/>
    <lineage>
        <taxon>Bacteria</taxon>
        <taxon>Pseudomonadati</taxon>
        <taxon>Pseudomonadota</taxon>
        <taxon>Alphaproteobacteria</taxon>
        <taxon>Hyphomicrobiales</taxon>
        <taxon>Rhizobiaceae</taxon>
        <taxon>Gellertiella</taxon>
    </lineage>
</organism>
<reference evidence="2 3" key="1">
    <citation type="submission" date="2020-08" db="EMBL/GenBank/DDBJ databases">
        <title>Genomic Encyclopedia of Type Strains, Phase IV (KMG-IV): sequencing the most valuable type-strain genomes for metagenomic binning, comparative biology and taxonomic classification.</title>
        <authorList>
            <person name="Goeker M."/>
        </authorList>
    </citation>
    <scope>NUCLEOTIDE SEQUENCE [LARGE SCALE GENOMIC DNA]</scope>
    <source>
        <strain evidence="2 3">DSM 29853</strain>
    </source>
</reference>
<dbReference type="Gene3D" id="3.40.140.120">
    <property type="match status" value="1"/>
</dbReference>
<dbReference type="RefSeq" id="WP_183368413.1">
    <property type="nucleotide sequence ID" value="NZ_JACIEZ010000015.1"/>
</dbReference>
<dbReference type="Gene3D" id="1.20.1270.210">
    <property type="match status" value="1"/>
</dbReference>
<dbReference type="AlphaFoldDB" id="A0A7W6JB44"/>
<dbReference type="InterPro" id="IPR006944">
    <property type="entry name" value="Phage/GTA_portal"/>
</dbReference>
<gene>
    <name evidence="2" type="ORF">GGR23_004405</name>
</gene>
<dbReference type="EMBL" id="JACIEZ010000015">
    <property type="protein sequence ID" value="MBB4067176.1"/>
    <property type="molecule type" value="Genomic_DNA"/>
</dbReference>
<evidence type="ECO:0000313" key="3">
    <source>
        <dbReference type="Proteomes" id="UP000528286"/>
    </source>
</evidence>
<feature type="region of interest" description="Disordered" evidence="1">
    <location>
        <begin position="365"/>
        <end position="394"/>
    </location>
</feature>